<dbReference type="InterPro" id="IPR013083">
    <property type="entry name" value="Znf_RING/FYVE/PHD"/>
</dbReference>
<evidence type="ECO:0000256" key="2">
    <source>
        <dbReference type="ARBA" id="ARBA00022692"/>
    </source>
</evidence>
<dbReference type="Gene3D" id="3.30.40.10">
    <property type="entry name" value="Zinc/RING finger domain, C3HC4 (zinc finger)"/>
    <property type="match status" value="1"/>
</dbReference>
<dbReference type="GO" id="GO:0036513">
    <property type="term" value="C:Derlin-1 retrotranslocation complex"/>
    <property type="evidence" value="ECO:0007669"/>
    <property type="project" value="TreeGrafter"/>
</dbReference>
<evidence type="ECO:0000256" key="7">
    <source>
        <dbReference type="ARBA" id="ARBA00023136"/>
    </source>
</evidence>
<dbReference type="GO" id="GO:0043161">
    <property type="term" value="P:proteasome-mediated ubiquitin-dependent protein catabolic process"/>
    <property type="evidence" value="ECO:0007669"/>
    <property type="project" value="TreeGrafter"/>
</dbReference>
<evidence type="ECO:0000256" key="8">
    <source>
        <dbReference type="PROSITE-ProRule" id="PRU00175"/>
    </source>
</evidence>
<evidence type="ECO:0000256" key="1">
    <source>
        <dbReference type="ARBA" id="ARBA00004141"/>
    </source>
</evidence>
<evidence type="ECO:0000256" key="9">
    <source>
        <dbReference type="SAM" id="Phobius"/>
    </source>
</evidence>
<evidence type="ECO:0000256" key="6">
    <source>
        <dbReference type="ARBA" id="ARBA00022989"/>
    </source>
</evidence>
<keyword evidence="6 9" id="KW-1133">Transmembrane helix</keyword>
<feature type="transmembrane region" description="Helical" evidence="9">
    <location>
        <begin position="182"/>
        <end position="200"/>
    </location>
</feature>
<feature type="transmembrane region" description="Helical" evidence="9">
    <location>
        <begin position="206"/>
        <end position="223"/>
    </location>
</feature>
<dbReference type="GeneID" id="112680383"/>
<feature type="transmembrane region" description="Helical" evidence="9">
    <location>
        <begin position="485"/>
        <end position="509"/>
    </location>
</feature>
<dbReference type="AlphaFoldDB" id="A0A8B8F690"/>
<dbReference type="SMART" id="SM00184">
    <property type="entry name" value="RING"/>
    <property type="match status" value="1"/>
</dbReference>
<comment type="subcellular location">
    <subcellularLocation>
        <location evidence="1">Membrane</location>
        <topology evidence="1">Multi-pass membrane protein</topology>
    </subcellularLocation>
</comment>
<organism evidence="11 12">
    <name type="scientific">Sipha flava</name>
    <name type="common">yellow sugarcane aphid</name>
    <dbReference type="NCBI Taxonomy" id="143950"/>
    <lineage>
        <taxon>Eukaryota</taxon>
        <taxon>Metazoa</taxon>
        <taxon>Ecdysozoa</taxon>
        <taxon>Arthropoda</taxon>
        <taxon>Hexapoda</taxon>
        <taxon>Insecta</taxon>
        <taxon>Pterygota</taxon>
        <taxon>Neoptera</taxon>
        <taxon>Paraneoptera</taxon>
        <taxon>Hemiptera</taxon>
        <taxon>Sternorrhyncha</taxon>
        <taxon>Aphidomorpha</taxon>
        <taxon>Aphidoidea</taxon>
        <taxon>Aphididae</taxon>
        <taxon>Sipha</taxon>
    </lineage>
</organism>
<dbReference type="Pfam" id="PF13639">
    <property type="entry name" value="zf-RING_2"/>
    <property type="match status" value="1"/>
</dbReference>
<gene>
    <name evidence="12" type="primary">LOC112680383</name>
</gene>
<evidence type="ECO:0000256" key="5">
    <source>
        <dbReference type="ARBA" id="ARBA00022833"/>
    </source>
</evidence>
<protein>
    <submittedName>
        <fullName evidence="12">Protein TRC8 homolog</fullName>
    </submittedName>
</protein>
<dbReference type="SUPFAM" id="SSF57850">
    <property type="entry name" value="RING/U-box"/>
    <property type="match status" value="1"/>
</dbReference>
<feature type="transmembrane region" description="Helical" evidence="9">
    <location>
        <begin position="410"/>
        <end position="431"/>
    </location>
</feature>
<keyword evidence="11" id="KW-1185">Reference proteome</keyword>
<dbReference type="PANTHER" id="PTHR22763">
    <property type="entry name" value="RING ZINC FINGER PROTEIN"/>
    <property type="match status" value="1"/>
</dbReference>
<accession>A0A8B8F690</accession>
<dbReference type="PROSITE" id="PS50089">
    <property type="entry name" value="ZF_RING_2"/>
    <property type="match status" value="1"/>
</dbReference>
<evidence type="ECO:0000313" key="11">
    <source>
        <dbReference type="Proteomes" id="UP000694846"/>
    </source>
</evidence>
<keyword evidence="2 9" id="KW-0812">Transmembrane</keyword>
<evidence type="ECO:0000259" key="10">
    <source>
        <dbReference type="PROSITE" id="PS50089"/>
    </source>
</evidence>
<feature type="transmembrane region" description="Helical" evidence="9">
    <location>
        <begin position="125"/>
        <end position="144"/>
    </location>
</feature>
<dbReference type="CTD" id="43476"/>
<dbReference type="RefSeq" id="XP_025406253.1">
    <property type="nucleotide sequence ID" value="XM_025550468.1"/>
</dbReference>
<keyword evidence="7 9" id="KW-0472">Membrane</keyword>
<dbReference type="OrthoDB" id="4348522at2759"/>
<feature type="domain" description="RING-type" evidence="10">
    <location>
        <begin position="566"/>
        <end position="604"/>
    </location>
</feature>
<sequence length="635" mass="73260">MTLCNLLRVPPIFIMDELFKNSFGLPEFTSIIFPENNDFVNSTIVQNEINESTEYYKATLLSFFKIILSCLIFCSSSCLFVLPAKYLYLVYFHLVSICIILLSYWTNIQTLKVLSGKYGHFKIDMIYEVMALDFYGIMHLFTQLQILDFLYLLCRNVILQCCLSLMFDFLQVCTTNHSIPKVFSFSFIIPTLIALIPGTHEMLNTISVLATLLPLFTMLKTLWLNIFTIKNLICDGYNHIRETINNYGISSLIEMEWNRLNIPSVLRIFWAIRVLEQTLYLLTDIEVQNETLYGAMKYLLIKGCDTFTAVLGMTSFVSYFCHYIGAFFQWILLTDDVDDKSIGTISAVLFYILALQTGLTGLEPEKRFIRLYRNVCLLCAALLHYIHNVVNPLLMSLSASHNPSLNRHVRALLVSGFLIAFPITMLTYLWSHHSISTWLLAVSSFNIEIIIKVLVSLAVYSLFLIDAYRTTFWERLDDYVYYIKAFGNTVEFCFGIFLFLNGVYIMAFVSGGAVRASMMCIHAYFNIWCDARDGWRVFIKRRTAVKKIESLPEATSDQLEELDDVCAICYQNMGSAKITKCNHYFHGVCLRKWLYVQDRCPLCHDILYKAEVSNLPTQDTNHFQDLQHIIDAENS</sequence>
<dbReference type="SMART" id="SM00744">
    <property type="entry name" value="RINGv"/>
    <property type="match status" value="1"/>
</dbReference>
<feature type="transmembrane region" description="Helical" evidence="9">
    <location>
        <begin position="60"/>
        <end position="82"/>
    </location>
</feature>
<evidence type="ECO:0000313" key="12">
    <source>
        <dbReference type="RefSeq" id="XP_025406253.1"/>
    </source>
</evidence>
<dbReference type="InterPro" id="IPR025754">
    <property type="entry name" value="TRC8_N_dom"/>
</dbReference>
<feature type="transmembrane region" description="Helical" evidence="9">
    <location>
        <begin position="88"/>
        <end position="105"/>
    </location>
</feature>
<dbReference type="GO" id="GO:0036503">
    <property type="term" value="P:ERAD pathway"/>
    <property type="evidence" value="ECO:0007669"/>
    <property type="project" value="TreeGrafter"/>
</dbReference>
<feature type="transmembrane region" description="Helical" evidence="9">
    <location>
        <begin position="342"/>
        <end position="359"/>
    </location>
</feature>
<dbReference type="InterPro" id="IPR050731">
    <property type="entry name" value="HRD1_E3_ubiq-ligases"/>
</dbReference>
<evidence type="ECO:0000256" key="4">
    <source>
        <dbReference type="ARBA" id="ARBA00022771"/>
    </source>
</evidence>
<feature type="transmembrane region" description="Helical" evidence="9">
    <location>
        <begin position="371"/>
        <end position="390"/>
    </location>
</feature>
<keyword evidence="4 8" id="KW-0863">Zinc-finger</keyword>
<dbReference type="InterPro" id="IPR001841">
    <property type="entry name" value="Znf_RING"/>
</dbReference>
<feature type="transmembrane region" description="Helical" evidence="9">
    <location>
        <begin position="438"/>
        <end position="465"/>
    </location>
</feature>
<feature type="transmembrane region" description="Helical" evidence="9">
    <location>
        <begin position="306"/>
        <end position="330"/>
    </location>
</feature>
<keyword evidence="3" id="KW-0479">Metal-binding</keyword>
<dbReference type="Pfam" id="PF13705">
    <property type="entry name" value="TRC8_N"/>
    <property type="match status" value="1"/>
</dbReference>
<dbReference type="PANTHER" id="PTHR22763:SF163">
    <property type="entry name" value="E3 UBIQUITIN-PROTEIN LIGASE RNF139"/>
    <property type="match status" value="1"/>
</dbReference>
<reference evidence="12" key="1">
    <citation type="submission" date="2025-08" db="UniProtKB">
        <authorList>
            <consortium name="RefSeq"/>
        </authorList>
    </citation>
    <scope>IDENTIFICATION</scope>
    <source>
        <tissue evidence="12">Whole body</tissue>
    </source>
</reference>
<keyword evidence="5" id="KW-0862">Zinc</keyword>
<proteinExistence type="predicted"/>
<name>A0A8B8F690_9HEMI</name>
<dbReference type="GO" id="GO:0008270">
    <property type="term" value="F:zinc ion binding"/>
    <property type="evidence" value="ECO:0007669"/>
    <property type="project" value="UniProtKB-KW"/>
</dbReference>
<dbReference type="InterPro" id="IPR011016">
    <property type="entry name" value="Znf_RING-CH"/>
</dbReference>
<dbReference type="CDD" id="cd16476">
    <property type="entry name" value="RING-H2_RNF139-like"/>
    <property type="match status" value="1"/>
</dbReference>
<evidence type="ECO:0000256" key="3">
    <source>
        <dbReference type="ARBA" id="ARBA00022723"/>
    </source>
</evidence>
<dbReference type="Proteomes" id="UP000694846">
    <property type="component" value="Unplaced"/>
</dbReference>
<dbReference type="GO" id="GO:0061630">
    <property type="term" value="F:ubiquitin protein ligase activity"/>
    <property type="evidence" value="ECO:0007669"/>
    <property type="project" value="TreeGrafter"/>
</dbReference>